<reference evidence="2 3" key="1">
    <citation type="submission" date="2019-10" db="EMBL/GenBank/DDBJ databases">
        <title>Streptomyces tenebrisbrunneis sp.nov., an endogenous actinomycete isolated from of Lycium ruthenicum.</title>
        <authorList>
            <person name="Ma L."/>
        </authorList>
    </citation>
    <scope>NUCLEOTIDE SEQUENCE [LARGE SCALE GENOMIC DNA]</scope>
    <source>
        <strain evidence="2 3">TRM 66187</strain>
    </source>
</reference>
<evidence type="ECO:0000313" key="3">
    <source>
        <dbReference type="Proteomes" id="UP000621266"/>
    </source>
</evidence>
<feature type="transmembrane region" description="Helical" evidence="1">
    <location>
        <begin position="34"/>
        <end position="67"/>
    </location>
</feature>
<evidence type="ECO:0008006" key="4">
    <source>
        <dbReference type="Google" id="ProtNLM"/>
    </source>
</evidence>
<proteinExistence type="predicted"/>
<keyword evidence="1" id="KW-0812">Transmembrane</keyword>
<evidence type="ECO:0000256" key="1">
    <source>
        <dbReference type="SAM" id="Phobius"/>
    </source>
</evidence>
<sequence length="256" mass="26759">MAWLIGAALVGAVIVAVAIRRARSEGRPWPGSDIPLIIGPAGATVLVSIVVTGLVLVGLVVWLLMLLPPVNDAVFGDQPRKLNDFARMCEDGGKGGGEPFPRAAAYEPGAGRTPHPWVAVENGRRAAYSSRGTETKEPAWGEKPEPGTVQLVACSVESGSVPGTEISCGYTDNPLGAGSATHSVEFSQGRYTVAVFEARTGDLVGRGTVEGDEDVECSKYVSAELTEPRTTNPRWEAYADLIAGLGAAPPGSRAHR</sequence>
<gene>
    <name evidence="2" type="ORF">GCU69_10245</name>
</gene>
<dbReference type="EMBL" id="WHPN01000244">
    <property type="protein sequence ID" value="KAF4409192.1"/>
    <property type="molecule type" value="Genomic_DNA"/>
</dbReference>
<evidence type="ECO:0000313" key="2">
    <source>
        <dbReference type="EMBL" id="KAF4409192.1"/>
    </source>
</evidence>
<organism evidence="2 3">
    <name type="scientific">Streptomyces lycii</name>
    <dbReference type="NCBI Taxonomy" id="2654337"/>
    <lineage>
        <taxon>Bacteria</taxon>
        <taxon>Bacillati</taxon>
        <taxon>Actinomycetota</taxon>
        <taxon>Actinomycetes</taxon>
        <taxon>Kitasatosporales</taxon>
        <taxon>Streptomycetaceae</taxon>
        <taxon>Streptomyces</taxon>
    </lineage>
</organism>
<dbReference type="RefSeq" id="WP_156205730.1">
    <property type="nucleotide sequence ID" value="NZ_WHPN01000244.1"/>
</dbReference>
<protein>
    <recommendedName>
        <fullName evidence="4">DUF4190 domain-containing protein</fullName>
    </recommendedName>
</protein>
<dbReference type="Proteomes" id="UP000621266">
    <property type="component" value="Unassembled WGS sequence"/>
</dbReference>
<keyword evidence="3" id="KW-1185">Reference proteome</keyword>
<keyword evidence="1" id="KW-1133">Transmembrane helix</keyword>
<accession>A0ABQ7FPK7</accession>
<keyword evidence="1" id="KW-0472">Membrane</keyword>
<comment type="caution">
    <text evidence="2">The sequence shown here is derived from an EMBL/GenBank/DDBJ whole genome shotgun (WGS) entry which is preliminary data.</text>
</comment>
<name>A0ABQ7FPK7_9ACTN</name>